<dbReference type="EMBL" id="CAJNNV010027604">
    <property type="protein sequence ID" value="CAE8620913.1"/>
    <property type="molecule type" value="Genomic_DNA"/>
</dbReference>
<gene>
    <name evidence="1" type="ORF">PGLA1383_LOCUS38439</name>
</gene>
<name>A0A813G3L0_POLGL</name>
<evidence type="ECO:0000313" key="1">
    <source>
        <dbReference type="EMBL" id="CAE8620913.1"/>
    </source>
</evidence>
<keyword evidence="2" id="KW-1185">Reference proteome</keyword>
<comment type="caution">
    <text evidence="1">The sequence shown here is derived from an EMBL/GenBank/DDBJ whole genome shotgun (WGS) entry which is preliminary data.</text>
</comment>
<evidence type="ECO:0000313" key="2">
    <source>
        <dbReference type="Proteomes" id="UP000654075"/>
    </source>
</evidence>
<protein>
    <submittedName>
        <fullName evidence="1">Uncharacterized protein</fullName>
    </submittedName>
</protein>
<dbReference type="AlphaFoldDB" id="A0A813G3L0"/>
<sequence length="105" mass="11829">MLVAAWALSFWNALRDPHGSSWKIRHAASDSTSKIRLYVVLEVGVRTVQVALLAILLKLCCKVLCHLYITTQLLACFLQKGRMFSKIPSPALYKTMAGRFSEVEF</sequence>
<reference evidence="1" key="1">
    <citation type="submission" date="2021-02" db="EMBL/GenBank/DDBJ databases">
        <authorList>
            <person name="Dougan E. K."/>
            <person name="Rhodes N."/>
            <person name="Thang M."/>
            <person name="Chan C."/>
        </authorList>
    </citation>
    <scope>NUCLEOTIDE SEQUENCE</scope>
</reference>
<proteinExistence type="predicted"/>
<organism evidence="1 2">
    <name type="scientific">Polarella glacialis</name>
    <name type="common">Dinoflagellate</name>
    <dbReference type="NCBI Taxonomy" id="89957"/>
    <lineage>
        <taxon>Eukaryota</taxon>
        <taxon>Sar</taxon>
        <taxon>Alveolata</taxon>
        <taxon>Dinophyceae</taxon>
        <taxon>Suessiales</taxon>
        <taxon>Suessiaceae</taxon>
        <taxon>Polarella</taxon>
    </lineage>
</organism>
<dbReference type="Proteomes" id="UP000654075">
    <property type="component" value="Unassembled WGS sequence"/>
</dbReference>
<accession>A0A813G3L0</accession>